<evidence type="ECO:0000259" key="1">
    <source>
        <dbReference type="PROSITE" id="PS50106"/>
    </source>
</evidence>
<dbReference type="PROSITE" id="PS50106">
    <property type="entry name" value="PDZ"/>
    <property type="match status" value="1"/>
</dbReference>
<dbReference type="InterPro" id="IPR044992">
    <property type="entry name" value="ChyE-like"/>
</dbReference>
<dbReference type="EMBL" id="JH992972">
    <property type="protein sequence ID" value="EKX52433.1"/>
    <property type="molecule type" value="Genomic_DNA"/>
</dbReference>
<reference evidence="4" key="2">
    <citation type="submission" date="2012-11" db="EMBL/GenBank/DDBJ databases">
        <authorList>
            <person name="Kuo A."/>
            <person name="Curtis B.A."/>
            <person name="Tanifuji G."/>
            <person name="Burki F."/>
            <person name="Gruber A."/>
            <person name="Irimia M."/>
            <person name="Maruyama S."/>
            <person name="Arias M.C."/>
            <person name="Ball S.G."/>
            <person name="Gile G.H."/>
            <person name="Hirakawa Y."/>
            <person name="Hopkins J.F."/>
            <person name="Rensing S.A."/>
            <person name="Schmutz J."/>
            <person name="Symeonidi A."/>
            <person name="Elias M."/>
            <person name="Eveleigh R.J."/>
            <person name="Herman E.K."/>
            <person name="Klute M.J."/>
            <person name="Nakayama T."/>
            <person name="Obornik M."/>
            <person name="Reyes-Prieto A."/>
            <person name="Armbrust E.V."/>
            <person name="Aves S.J."/>
            <person name="Beiko R.G."/>
            <person name="Coutinho P."/>
            <person name="Dacks J.B."/>
            <person name="Durnford D.G."/>
            <person name="Fast N.M."/>
            <person name="Green B.R."/>
            <person name="Grisdale C."/>
            <person name="Hempe F."/>
            <person name="Henrissat B."/>
            <person name="Hoppner M.P."/>
            <person name="Ishida K.-I."/>
            <person name="Kim E."/>
            <person name="Koreny L."/>
            <person name="Kroth P.G."/>
            <person name="Liu Y."/>
            <person name="Malik S.-B."/>
            <person name="Maier U.G."/>
            <person name="McRose D."/>
            <person name="Mock T."/>
            <person name="Neilson J.A."/>
            <person name="Onodera N.T."/>
            <person name="Poole A.M."/>
            <person name="Pritham E.J."/>
            <person name="Richards T.A."/>
            <person name="Rocap G."/>
            <person name="Roy S.W."/>
            <person name="Sarai C."/>
            <person name="Schaack S."/>
            <person name="Shirato S."/>
            <person name="Slamovits C.H."/>
            <person name="Spencer D.F."/>
            <person name="Suzuki S."/>
            <person name="Worden A.Z."/>
            <person name="Zauner S."/>
            <person name="Barry K."/>
            <person name="Bell C."/>
            <person name="Bharti A.K."/>
            <person name="Crow J.A."/>
            <person name="Grimwood J."/>
            <person name="Kramer R."/>
            <person name="Lindquist E."/>
            <person name="Lucas S."/>
            <person name="Salamov A."/>
            <person name="McFadden G.I."/>
            <person name="Lane C.E."/>
            <person name="Keeling P.J."/>
            <person name="Gray M.W."/>
            <person name="Grigoriev I.V."/>
            <person name="Archibald J.M."/>
        </authorList>
    </citation>
    <scope>NUCLEOTIDE SEQUENCE</scope>
    <source>
        <strain evidence="4">CCMP2712</strain>
    </source>
</reference>
<dbReference type="OMA" id="EAKVMAC"/>
<dbReference type="AlphaFoldDB" id="L1JWG2"/>
<dbReference type="RefSeq" id="XP_005839413.1">
    <property type="nucleotide sequence ID" value="XM_005839356.1"/>
</dbReference>
<keyword evidence="4" id="KW-1185">Reference proteome</keyword>
<name>L1JWG2_GUITC</name>
<protein>
    <recommendedName>
        <fullName evidence="1">PDZ domain-containing protein</fullName>
    </recommendedName>
</protein>
<dbReference type="PROSITE" id="PS51273">
    <property type="entry name" value="GATASE_TYPE_1"/>
    <property type="match status" value="1"/>
</dbReference>
<dbReference type="InterPro" id="IPR029062">
    <property type="entry name" value="Class_I_gatase-like"/>
</dbReference>
<dbReference type="GeneID" id="17309111"/>
<dbReference type="HOGENOM" id="CLU_054974_0_2_1"/>
<dbReference type="EnsemblProtists" id="EKX52433">
    <property type="protein sequence ID" value="EKX52433"/>
    <property type="gene ID" value="GUITHDRAFT_42247"/>
</dbReference>
<dbReference type="Pfam" id="PF00117">
    <property type="entry name" value="GATase"/>
    <property type="match status" value="1"/>
</dbReference>
<dbReference type="KEGG" id="gtt:GUITHDRAFT_42247"/>
<reference evidence="2 4" key="1">
    <citation type="journal article" date="2012" name="Nature">
        <title>Algal genomes reveal evolutionary mosaicism and the fate of nucleomorphs.</title>
        <authorList>
            <consortium name="DOE Joint Genome Institute"/>
            <person name="Curtis B.A."/>
            <person name="Tanifuji G."/>
            <person name="Burki F."/>
            <person name="Gruber A."/>
            <person name="Irimia M."/>
            <person name="Maruyama S."/>
            <person name="Arias M.C."/>
            <person name="Ball S.G."/>
            <person name="Gile G.H."/>
            <person name="Hirakawa Y."/>
            <person name="Hopkins J.F."/>
            <person name="Kuo A."/>
            <person name="Rensing S.A."/>
            <person name="Schmutz J."/>
            <person name="Symeonidi A."/>
            <person name="Elias M."/>
            <person name="Eveleigh R.J."/>
            <person name="Herman E.K."/>
            <person name="Klute M.J."/>
            <person name="Nakayama T."/>
            <person name="Obornik M."/>
            <person name="Reyes-Prieto A."/>
            <person name="Armbrust E.V."/>
            <person name="Aves S.J."/>
            <person name="Beiko R.G."/>
            <person name="Coutinho P."/>
            <person name="Dacks J.B."/>
            <person name="Durnford D.G."/>
            <person name="Fast N.M."/>
            <person name="Green B.R."/>
            <person name="Grisdale C.J."/>
            <person name="Hempel F."/>
            <person name="Henrissat B."/>
            <person name="Hoppner M.P."/>
            <person name="Ishida K."/>
            <person name="Kim E."/>
            <person name="Koreny L."/>
            <person name="Kroth P.G."/>
            <person name="Liu Y."/>
            <person name="Malik S.B."/>
            <person name="Maier U.G."/>
            <person name="McRose D."/>
            <person name="Mock T."/>
            <person name="Neilson J.A."/>
            <person name="Onodera N.T."/>
            <person name="Poole A.M."/>
            <person name="Pritham E.J."/>
            <person name="Richards T.A."/>
            <person name="Rocap G."/>
            <person name="Roy S.W."/>
            <person name="Sarai C."/>
            <person name="Schaack S."/>
            <person name="Shirato S."/>
            <person name="Slamovits C.H."/>
            <person name="Spencer D.F."/>
            <person name="Suzuki S."/>
            <person name="Worden A.Z."/>
            <person name="Zauner S."/>
            <person name="Barry K."/>
            <person name="Bell C."/>
            <person name="Bharti A.K."/>
            <person name="Crow J.A."/>
            <person name="Grimwood J."/>
            <person name="Kramer R."/>
            <person name="Lindquist E."/>
            <person name="Lucas S."/>
            <person name="Salamov A."/>
            <person name="McFadden G.I."/>
            <person name="Lane C.E."/>
            <person name="Keeling P.J."/>
            <person name="Gray M.W."/>
            <person name="Grigoriev I.V."/>
            <person name="Archibald J.M."/>
        </authorList>
    </citation>
    <scope>NUCLEOTIDE SEQUENCE</scope>
    <source>
        <strain evidence="2 4">CCMP2712</strain>
    </source>
</reference>
<feature type="non-terminal residue" evidence="2">
    <location>
        <position position="1"/>
    </location>
</feature>
<accession>L1JWG2</accession>
<dbReference type="PANTHER" id="PTHR42695:SF5">
    <property type="entry name" value="GLUTAMINE AMIDOTRANSFERASE YLR126C-RELATED"/>
    <property type="match status" value="1"/>
</dbReference>
<dbReference type="STRING" id="905079.L1JWG2"/>
<organism evidence="2">
    <name type="scientific">Guillardia theta (strain CCMP2712)</name>
    <name type="common">Cryptophyte</name>
    <dbReference type="NCBI Taxonomy" id="905079"/>
    <lineage>
        <taxon>Eukaryota</taxon>
        <taxon>Cryptophyceae</taxon>
        <taxon>Pyrenomonadales</taxon>
        <taxon>Geminigeraceae</taxon>
        <taxon>Guillardia</taxon>
    </lineage>
</organism>
<feature type="domain" description="PDZ" evidence="1">
    <location>
        <begin position="82"/>
        <end position="134"/>
    </location>
</feature>
<dbReference type="SUPFAM" id="SSF52317">
    <property type="entry name" value="Class I glutamine amidotransferase-like"/>
    <property type="match status" value="1"/>
</dbReference>
<dbReference type="GO" id="GO:0005829">
    <property type="term" value="C:cytosol"/>
    <property type="evidence" value="ECO:0007669"/>
    <property type="project" value="TreeGrafter"/>
</dbReference>
<dbReference type="Gene3D" id="3.40.50.880">
    <property type="match status" value="1"/>
</dbReference>
<evidence type="ECO:0000313" key="4">
    <source>
        <dbReference type="Proteomes" id="UP000011087"/>
    </source>
</evidence>
<evidence type="ECO:0000313" key="3">
    <source>
        <dbReference type="EnsemblProtists" id="EKX52433"/>
    </source>
</evidence>
<evidence type="ECO:0000313" key="2">
    <source>
        <dbReference type="EMBL" id="EKX52433.1"/>
    </source>
</evidence>
<reference evidence="3" key="3">
    <citation type="submission" date="2016-03" db="UniProtKB">
        <authorList>
            <consortium name="EnsemblProtists"/>
        </authorList>
    </citation>
    <scope>IDENTIFICATION</scope>
</reference>
<dbReference type="InterPro" id="IPR001478">
    <property type="entry name" value="PDZ"/>
</dbReference>
<feature type="non-terminal residue" evidence="2">
    <location>
        <position position="134"/>
    </location>
</feature>
<dbReference type="PANTHER" id="PTHR42695">
    <property type="entry name" value="GLUTAMINE AMIDOTRANSFERASE YLR126C-RELATED"/>
    <property type="match status" value="1"/>
</dbReference>
<proteinExistence type="predicted"/>
<dbReference type="Proteomes" id="UP000011087">
    <property type="component" value="Unassembled WGS sequence"/>
</dbReference>
<gene>
    <name evidence="2" type="ORF">GUITHDRAFT_42247</name>
</gene>
<dbReference type="InterPro" id="IPR017926">
    <property type="entry name" value="GATASE"/>
</dbReference>
<dbReference type="eggNOG" id="KOG3179">
    <property type="taxonomic scope" value="Eukaryota"/>
</dbReference>
<dbReference type="OrthoDB" id="92161at2759"/>
<dbReference type="PaxDb" id="55529-EKX52433"/>
<dbReference type="CDD" id="cd01741">
    <property type="entry name" value="GATase1_1"/>
    <property type="match status" value="1"/>
</dbReference>
<sequence>ENFDAFIISGSLSSAYDREAWIENLCQYIRALHQMKKKILGICFGHQIVAVALGGKVEAHRNGLYFGLREFDLSAEGRKTLKMDNNKLGLLFSHGDFVSEMPPGALSMGKSEWCGCEGMRIGDHILTLQGHPEF</sequence>